<proteinExistence type="predicted"/>
<accession>A0A5J5F9Z3</accession>
<evidence type="ECO:0000256" key="1">
    <source>
        <dbReference type="SAM" id="MobiDB-lite"/>
    </source>
</evidence>
<name>A0A5J5F9Z3_9PEZI</name>
<evidence type="ECO:0000313" key="3">
    <source>
        <dbReference type="Proteomes" id="UP000326924"/>
    </source>
</evidence>
<dbReference type="InParanoid" id="A0A5J5F9Z3"/>
<comment type="caution">
    <text evidence="2">The sequence shown here is derived from an EMBL/GenBank/DDBJ whole genome shotgun (WGS) entry which is preliminary data.</text>
</comment>
<feature type="region of interest" description="Disordered" evidence="1">
    <location>
        <begin position="357"/>
        <end position="378"/>
    </location>
</feature>
<gene>
    <name evidence="2" type="ORF">FN846DRAFT_886260</name>
</gene>
<keyword evidence="3" id="KW-1185">Reference proteome</keyword>
<dbReference type="EMBL" id="VXIS01000010">
    <property type="protein sequence ID" value="KAA8913996.1"/>
    <property type="molecule type" value="Genomic_DNA"/>
</dbReference>
<protein>
    <submittedName>
        <fullName evidence="2">Uncharacterized protein</fullName>
    </submittedName>
</protein>
<dbReference type="AlphaFoldDB" id="A0A5J5F9Z3"/>
<sequence length="424" mass="45749">MPASLLDDMLDGVELAVRVRACPLTAMMSYHDEEHVLYLLAGHRLFPESATGGLRHPVIDHLADTGKGALPIALLGTIHADDSRVHTLHPTHGSPPLAHAVATLRYLRRGKCEGVDTCPPGTAAALRQVVSTILAAGADAEAEVVFQDNLLSVDAYLGPLLANGLACADVESINTQAIVHDLSIDSRGYYFGEGTDNARSFKSIEVFAEKSRGDAAWFSYSQGKLQLDRATTETINSEEFDSHIFGDYTGKPWQADELSSLLQSETAMFGLSSINVSSYRDMVIAIGCGFLCHPWEDLDEDERNTNAHDAQANYSTKTANRICRGLVVVASGQAEGSRIFVRFKHMSEVDGLKDSDVNDNTVSVGEGHRASASRAENPHATIRDMHKLHEQIGLERPVRMEVEIAAAAAPGASGVRYNTSPSPT</sequence>
<reference evidence="2 3" key="1">
    <citation type="submission" date="2019-09" db="EMBL/GenBank/DDBJ databases">
        <title>Draft genome of the ectomycorrhizal ascomycete Sphaerosporella brunnea.</title>
        <authorList>
            <consortium name="DOE Joint Genome Institute"/>
            <person name="Benucci G.M."/>
            <person name="Marozzi G."/>
            <person name="Antonielli L."/>
            <person name="Sanchez S."/>
            <person name="Marco P."/>
            <person name="Wang X."/>
            <person name="Falini L.B."/>
            <person name="Barry K."/>
            <person name="Haridas S."/>
            <person name="Lipzen A."/>
            <person name="Labutti K."/>
            <person name="Grigoriev I.V."/>
            <person name="Murat C."/>
            <person name="Martin F."/>
            <person name="Albertini E."/>
            <person name="Donnini D."/>
            <person name="Bonito G."/>
        </authorList>
    </citation>
    <scope>NUCLEOTIDE SEQUENCE [LARGE SCALE GENOMIC DNA]</scope>
    <source>
        <strain evidence="2 3">Sb_GMNB300</strain>
    </source>
</reference>
<dbReference type="Proteomes" id="UP000326924">
    <property type="component" value="Unassembled WGS sequence"/>
</dbReference>
<evidence type="ECO:0000313" key="2">
    <source>
        <dbReference type="EMBL" id="KAA8913996.1"/>
    </source>
</evidence>
<organism evidence="2 3">
    <name type="scientific">Sphaerosporella brunnea</name>
    <dbReference type="NCBI Taxonomy" id="1250544"/>
    <lineage>
        <taxon>Eukaryota</taxon>
        <taxon>Fungi</taxon>
        <taxon>Dikarya</taxon>
        <taxon>Ascomycota</taxon>
        <taxon>Pezizomycotina</taxon>
        <taxon>Pezizomycetes</taxon>
        <taxon>Pezizales</taxon>
        <taxon>Pyronemataceae</taxon>
        <taxon>Sphaerosporella</taxon>
    </lineage>
</organism>